<dbReference type="Pfam" id="PF05816">
    <property type="entry name" value="TelA"/>
    <property type="match status" value="1"/>
</dbReference>
<dbReference type="InterPro" id="IPR008863">
    <property type="entry name" value="Toxic_anion-R_TelA"/>
</dbReference>
<evidence type="ECO:0000256" key="3">
    <source>
        <dbReference type="SAM" id="MobiDB-lite"/>
    </source>
</evidence>
<feature type="region of interest" description="Disordered" evidence="3">
    <location>
        <begin position="17"/>
        <end position="36"/>
    </location>
</feature>
<proteinExistence type="inferred from homology"/>
<accession>A0A7W3YUC5</accession>
<evidence type="ECO:0000313" key="4">
    <source>
        <dbReference type="EMBL" id="MBB1116851.1"/>
    </source>
</evidence>
<reference evidence="4 5" key="1">
    <citation type="submission" date="2020-08" db="EMBL/GenBank/DDBJ databases">
        <title>Stenotrophomonas sp. W1S232.</title>
        <authorList>
            <person name="Deng Y."/>
        </authorList>
    </citation>
    <scope>NUCLEOTIDE SEQUENCE [LARGE SCALE GENOMIC DNA]</scope>
    <source>
        <strain evidence="4 5">W1S232</strain>
    </source>
</reference>
<comment type="similarity">
    <text evidence="1 2">Belongs to the TelA family.</text>
</comment>
<protein>
    <submittedName>
        <fullName evidence="4">Toxic anion resistance protein</fullName>
    </submittedName>
</protein>
<dbReference type="PIRSF" id="PIRSF026508">
    <property type="entry name" value="TelA"/>
    <property type="match status" value="1"/>
</dbReference>
<organism evidence="4 5">
    <name type="scientific">Stenotrophomonas koreensis</name>
    <dbReference type="NCBI Taxonomy" id="266128"/>
    <lineage>
        <taxon>Bacteria</taxon>
        <taxon>Pseudomonadati</taxon>
        <taxon>Pseudomonadota</taxon>
        <taxon>Gammaproteobacteria</taxon>
        <taxon>Lysobacterales</taxon>
        <taxon>Lysobacteraceae</taxon>
        <taxon>Stenotrophomonas</taxon>
    </lineage>
</organism>
<dbReference type="PANTHER" id="PTHR38432:SF1">
    <property type="entry name" value="TELA-LIKE PROTEIN SAOUHSC_01408"/>
    <property type="match status" value="1"/>
</dbReference>
<dbReference type="AlphaFoldDB" id="A0A7W3YUC5"/>
<dbReference type="Proteomes" id="UP000550609">
    <property type="component" value="Unassembled WGS sequence"/>
</dbReference>
<gene>
    <name evidence="4" type="ORF">H4O09_07300</name>
</gene>
<comment type="caution">
    <text evidence="4">The sequence shown here is derived from an EMBL/GenBank/DDBJ whole genome shotgun (WGS) entry which is preliminary data.</text>
</comment>
<name>A0A7W3YUC5_9GAMM</name>
<sequence>MTRSWPSWRRCAAGCQWRPSRRPHPRDRPKGVDPVTQDRLPAAAADTLDPALLTQLGLESGDLVQIQQLAQGLADAGPGGLHVFGSEVAGKSAAFSAQLLDQVRNRDLEASGEKLGEVVRIARTLKLDAVGQRSRLPVIGGLIDRMRASRGELMQKFSDSNAQIEQLMADVGVQQAAQSQRVQEFDRMHAMVRQERHALGLHVAAGKLQLARMEAELAQLAGQEDPLSRTRRNELDHAVRLLDKRIGDLLVMQHAAEQSLPMIRMIQANAIQLIEKFNAVRDITIPSWKRQFAIQLSLQEQKNAVALSNAIDDASNELMRRNADLMRQTSVDTARANQRAVIDLATLRHAHEQMIATVEEVRSIHREGMAQRQQAEQDLLRMREDVQQRLAQITRQG</sequence>
<evidence type="ECO:0000256" key="1">
    <source>
        <dbReference type="ARBA" id="ARBA00005541"/>
    </source>
</evidence>
<dbReference type="PANTHER" id="PTHR38432">
    <property type="entry name" value="TELA-LIKE PROTEIN SAOUHSC_01408"/>
    <property type="match status" value="1"/>
</dbReference>
<evidence type="ECO:0000313" key="5">
    <source>
        <dbReference type="Proteomes" id="UP000550609"/>
    </source>
</evidence>
<evidence type="ECO:0000256" key="2">
    <source>
        <dbReference type="PIRNR" id="PIRNR026508"/>
    </source>
</evidence>
<dbReference type="EMBL" id="JACIUV010000003">
    <property type="protein sequence ID" value="MBB1116851.1"/>
    <property type="molecule type" value="Genomic_DNA"/>
</dbReference>